<reference evidence="1" key="1">
    <citation type="submission" date="2014-09" db="EMBL/GenBank/DDBJ databases">
        <authorList>
            <person name="Magalhaes I.L.F."/>
            <person name="Oliveira U."/>
            <person name="Santos F.R."/>
            <person name="Vidigal T.H.D.A."/>
            <person name="Brescovit A.D."/>
            <person name="Santos A.J."/>
        </authorList>
    </citation>
    <scope>NUCLEOTIDE SEQUENCE</scope>
    <source>
        <tissue evidence="1">Shoot tissue taken approximately 20 cm above the soil surface</tissue>
    </source>
</reference>
<dbReference type="EMBL" id="GBRH01213047">
    <property type="protein sequence ID" value="JAD84848.1"/>
    <property type="molecule type" value="Transcribed_RNA"/>
</dbReference>
<sequence length="71" mass="7530">MRRPDISSSLTKPCLFLPQMITSPLSGASSPAITFKIVDLPVPEGPIIPTASPCLILKLTPLNTCLSPNDL</sequence>
<name>A0A0A9DDT4_ARUDO</name>
<organism evidence="1">
    <name type="scientific">Arundo donax</name>
    <name type="common">Giant reed</name>
    <name type="synonym">Donax arundinaceus</name>
    <dbReference type="NCBI Taxonomy" id="35708"/>
    <lineage>
        <taxon>Eukaryota</taxon>
        <taxon>Viridiplantae</taxon>
        <taxon>Streptophyta</taxon>
        <taxon>Embryophyta</taxon>
        <taxon>Tracheophyta</taxon>
        <taxon>Spermatophyta</taxon>
        <taxon>Magnoliopsida</taxon>
        <taxon>Liliopsida</taxon>
        <taxon>Poales</taxon>
        <taxon>Poaceae</taxon>
        <taxon>PACMAD clade</taxon>
        <taxon>Arundinoideae</taxon>
        <taxon>Arundineae</taxon>
        <taxon>Arundo</taxon>
    </lineage>
</organism>
<dbReference type="AlphaFoldDB" id="A0A0A9DDT4"/>
<reference evidence="1" key="2">
    <citation type="journal article" date="2015" name="Data Brief">
        <title>Shoot transcriptome of the giant reed, Arundo donax.</title>
        <authorList>
            <person name="Barrero R.A."/>
            <person name="Guerrero F.D."/>
            <person name="Moolhuijzen P."/>
            <person name="Goolsby J.A."/>
            <person name="Tidwell J."/>
            <person name="Bellgard S.E."/>
            <person name="Bellgard M.I."/>
        </authorList>
    </citation>
    <scope>NUCLEOTIDE SEQUENCE</scope>
    <source>
        <tissue evidence="1">Shoot tissue taken approximately 20 cm above the soil surface</tissue>
    </source>
</reference>
<proteinExistence type="predicted"/>
<protein>
    <submittedName>
        <fullName evidence="1">Uncharacterized protein</fullName>
    </submittedName>
</protein>
<accession>A0A0A9DDT4</accession>
<evidence type="ECO:0000313" key="1">
    <source>
        <dbReference type="EMBL" id="JAD84848.1"/>
    </source>
</evidence>